<dbReference type="InterPro" id="IPR038976">
    <property type="entry name" value="Ssk"/>
</dbReference>
<dbReference type="GO" id="GO:0019991">
    <property type="term" value="P:septate junction assembly"/>
    <property type="evidence" value="ECO:0007669"/>
    <property type="project" value="InterPro"/>
</dbReference>
<feature type="transmembrane region" description="Helical" evidence="2">
    <location>
        <begin position="45"/>
        <end position="67"/>
    </location>
</feature>
<organism evidence="3 4">
    <name type="scientific">Dufourea novaeangliae</name>
    <name type="common">Sweat bee</name>
    <dbReference type="NCBI Taxonomy" id="178035"/>
    <lineage>
        <taxon>Eukaryota</taxon>
        <taxon>Metazoa</taxon>
        <taxon>Ecdysozoa</taxon>
        <taxon>Arthropoda</taxon>
        <taxon>Hexapoda</taxon>
        <taxon>Insecta</taxon>
        <taxon>Pterygota</taxon>
        <taxon>Neoptera</taxon>
        <taxon>Endopterygota</taxon>
        <taxon>Hymenoptera</taxon>
        <taxon>Apocrita</taxon>
        <taxon>Aculeata</taxon>
        <taxon>Apoidea</taxon>
        <taxon>Anthophila</taxon>
        <taxon>Halictidae</taxon>
        <taxon>Rophitinae</taxon>
        <taxon>Dufourea</taxon>
    </lineage>
</organism>
<dbReference type="CDD" id="cd03493">
    <property type="entry name" value="SQR_QFR_TM"/>
    <property type="match status" value="1"/>
</dbReference>
<feature type="region of interest" description="Disordered" evidence="1">
    <location>
        <begin position="678"/>
        <end position="830"/>
    </location>
</feature>
<dbReference type="PANTHER" id="PTHR36692">
    <property type="entry name" value="PROTEIN SNAKESKIN"/>
    <property type="match status" value="1"/>
</dbReference>
<name>A0A154P0Z2_DUFNO</name>
<keyword evidence="2" id="KW-0472">Membrane</keyword>
<dbReference type="STRING" id="178035.A0A154P0Z2"/>
<evidence type="ECO:0000313" key="4">
    <source>
        <dbReference type="Proteomes" id="UP000076502"/>
    </source>
</evidence>
<sequence length="926" mass="103053">MLDQLFSQIINLIILILYRTGFKGEFLGVGGTWNLNEDKSPDAEIVASGVLVGFFIYTSVVLITFCFGSTYHKRTLVEIIMNFVGTFMFIAVGGTALHYWHGYLPEHKFDTIVQERQELTCFSIGVIFNLVGAIMGIERAHNSTSVAVLDDRGLALEGETIDREERVNVKSIKLGDGKGKHRRVRMADEGQQEQRLPKERKMIGHLPFLMKILEVILSVFAIGLIVDPLNSFQRILIRSKFKLDDAAIIYISIAGYIIINTLFIICHFLGDRIPKRTTVKYDLMTSVSSIRVPSGDEDGIPEHCYRKMGCARRRQYVDRPTSARSKSALDIAKCQTEQPMMCSMQCQTQQNVVETPVQTVSKCELCNRQMQVFSPAMEVPLAGQHPAPCVPCPALLQLFRGAPCCPGCRCVAGIVQVPQQSQHQQTQRQDQEQPTTNDVQWVQQDQKSYGMLTNEQRESKMSGVSGTITKLTLASYCVTPSKKTDISSQTTDDEMSVGRKISETSEQKKQRASVQTVPKEKVRESSSMESESLEQHKGKAKTSVSSEKEASKPSARKSSLKSSSSKAGSKRPSEDQKPSEPAPDVSQDVYEEQSEMVVPAADPALVPPPQKVAQMITLLQEIEGGKGSDDADKVATEASKVEEGKIFGVEASVETSILMEESEIGVDIHENVKEAAAEEIEDTKEEIKEEDKDEVKKKANDEGKQEAREEAKEEHKEKDNEKAKEKAKKENTVEAREEVTEGVKKQIDRPVKEGGITICELKKECLPTPKEAHKKAKKRADSDSTSSDASTGSINESVKSKAEVLSLSRLSTGRERQSMRTTSTTKPDAETQAIDIDLSFNKTKKMSFLKKRNKVEPAEIVTADTDVQTWFSEDHSDEVVSEGIKPDVEVLYRQEANDLKRLRCTRCGNSLRQKSSRSEGPVKTIF</sequence>
<proteinExistence type="predicted"/>
<keyword evidence="2" id="KW-0812">Transmembrane</keyword>
<protein>
    <submittedName>
        <fullName evidence="3">Uncharacterized protein</fullName>
    </submittedName>
</protein>
<dbReference type="PANTHER" id="PTHR36692:SF3">
    <property type="entry name" value="PROTEIN SNAKESKIN"/>
    <property type="match status" value="1"/>
</dbReference>
<feature type="compositionally biased region" description="Basic and acidic residues" evidence="1">
    <location>
        <begin position="685"/>
        <end position="752"/>
    </location>
</feature>
<keyword evidence="4" id="KW-1185">Reference proteome</keyword>
<dbReference type="AlphaFoldDB" id="A0A154P0Z2"/>
<feature type="transmembrane region" description="Helical" evidence="2">
    <location>
        <begin position="208"/>
        <end position="226"/>
    </location>
</feature>
<evidence type="ECO:0000313" key="3">
    <source>
        <dbReference type="EMBL" id="KZC05595.1"/>
    </source>
</evidence>
<feature type="transmembrane region" description="Helical" evidence="2">
    <location>
        <begin position="79"/>
        <end position="99"/>
    </location>
</feature>
<keyword evidence="2" id="KW-1133">Transmembrane helix</keyword>
<reference evidence="3 4" key="1">
    <citation type="submission" date="2015-07" db="EMBL/GenBank/DDBJ databases">
        <title>The genome of Dufourea novaeangliae.</title>
        <authorList>
            <person name="Pan H."/>
            <person name="Kapheim K."/>
        </authorList>
    </citation>
    <scope>NUCLEOTIDE SEQUENCE [LARGE SCALE GENOMIC DNA]</scope>
    <source>
        <strain evidence="3">0120121106</strain>
        <tissue evidence="3">Whole body</tissue>
    </source>
</reference>
<dbReference type="Proteomes" id="UP000076502">
    <property type="component" value="Unassembled WGS sequence"/>
</dbReference>
<dbReference type="OrthoDB" id="6592556at2759"/>
<accession>A0A154P0Z2</accession>
<evidence type="ECO:0000256" key="1">
    <source>
        <dbReference type="SAM" id="MobiDB-lite"/>
    </source>
</evidence>
<evidence type="ECO:0000256" key="2">
    <source>
        <dbReference type="SAM" id="Phobius"/>
    </source>
</evidence>
<dbReference type="GO" id="GO:0005886">
    <property type="term" value="C:plasma membrane"/>
    <property type="evidence" value="ECO:0007669"/>
    <property type="project" value="TreeGrafter"/>
</dbReference>
<feature type="compositionally biased region" description="Basic and acidic residues" evidence="1">
    <location>
        <begin position="496"/>
        <end position="509"/>
    </location>
</feature>
<gene>
    <name evidence="3" type="ORF">WN55_04535</name>
</gene>
<dbReference type="EMBL" id="KQ434796">
    <property type="protein sequence ID" value="KZC05595.1"/>
    <property type="molecule type" value="Genomic_DNA"/>
</dbReference>
<feature type="region of interest" description="Disordered" evidence="1">
    <location>
        <begin position="482"/>
        <end position="605"/>
    </location>
</feature>
<feature type="transmembrane region" description="Helical" evidence="2">
    <location>
        <begin position="246"/>
        <end position="270"/>
    </location>
</feature>